<reference evidence="1 2" key="1">
    <citation type="submission" date="2014-04" db="EMBL/GenBank/DDBJ databases">
        <authorList>
            <consortium name="DOE Joint Genome Institute"/>
            <person name="Kuo A."/>
            <person name="Kohler A."/>
            <person name="Costa M.D."/>
            <person name="Nagy L.G."/>
            <person name="Floudas D."/>
            <person name="Copeland A."/>
            <person name="Barry K.W."/>
            <person name="Cichocki N."/>
            <person name="Veneault-Fourrey C."/>
            <person name="LaButti K."/>
            <person name="Lindquist E.A."/>
            <person name="Lipzen A."/>
            <person name="Lundell T."/>
            <person name="Morin E."/>
            <person name="Murat C."/>
            <person name="Sun H."/>
            <person name="Tunlid A."/>
            <person name="Henrissat B."/>
            <person name="Grigoriev I.V."/>
            <person name="Hibbett D.S."/>
            <person name="Martin F."/>
            <person name="Nordberg H.P."/>
            <person name="Cantor M.N."/>
            <person name="Hua S.X."/>
        </authorList>
    </citation>
    <scope>NUCLEOTIDE SEQUENCE [LARGE SCALE GENOMIC DNA]</scope>
    <source>
        <strain evidence="1 2">Marx 270</strain>
    </source>
</reference>
<evidence type="ECO:0000313" key="2">
    <source>
        <dbReference type="Proteomes" id="UP000054217"/>
    </source>
</evidence>
<name>A0A0C3NAQ7_PISTI</name>
<dbReference type="HOGENOM" id="CLU_1865954_0_0_1"/>
<dbReference type="EMBL" id="KN832514">
    <property type="protein sequence ID" value="KIN92653.1"/>
    <property type="molecule type" value="Genomic_DNA"/>
</dbReference>
<dbReference type="InParanoid" id="A0A0C3NAQ7"/>
<protein>
    <submittedName>
        <fullName evidence="1">Uncharacterized protein</fullName>
    </submittedName>
</protein>
<reference evidence="2" key="2">
    <citation type="submission" date="2015-01" db="EMBL/GenBank/DDBJ databases">
        <title>Evolutionary Origins and Diversification of the Mycorrhizal Mutualists.</title>
        <authorList>
            <consortium name="DOE Joint Genome Institute"/>
            <consortium name="Mycorrhizal Genomics Consortium"/>
            <person name="Kohler A."/>
            <person name="Kuo A."/>
            <person name="Nagy L.G."/>
            <person name="Floudas D."/>
            <person name="Copeland A."/>
            <person name="Barry K.W."/>
            <person name="Cichocki N."/>
            <person name="Veneault-Fourrey C."/>
            <person name="LaButti K."/>
            <person name="Lindquist E.A."/>
            <person name="Lipzen A."/>
            <person name="Lundell T."/>
            <person name="Morin E."/>
            <person name="Murat C."/>
            <person name="Riley R."/>
            <person name="Ohm R."/>
            <person name="Sun H."/>
            <person name="Tunlid A."/>
            <person name="Henrissat B."/>
            <person name="Grigoriev I.V."/>
            <person name="Hibbett D.S."/>
            <person name="Martin F."/>
        </authorList>
    </citation>
    <scope>NUCLEOTIDE SEQUENCE [LARGE SCALE GENOMIC DNA]</scope>
    <source>
        <strain evidence="2">Marx 270</strain>
    </source>
</reference>
<evidence type="ECO:0000313" key="1">
    <source>
        <dbReference type="EMBL" id="KIN92653.1"/>
    </source>
</evidence>
<keyword evidence="2" id="KW-1185">Reference proteome</keyword>
<organism evidence="1 2">
    <name type="scientific">Pisolithus tinctorius Marx 270</name>
    <dbReference type="NCBI Taxonomy" id="870435"/>
    <lineage>
        <taxon>Eukaryota</taxon>
        <taxon>Fungi</taxon>
        <taxon>Dikarya</taxon>
        <taxon>Basidiomycota</taxon>
        <taxon>Agaricomycotina</taxon>
        <taxon>Agaricomycetes</taxon>
        <taxon>Agaricomycetidae</taxon>
        <taxon>Boletales</taxon>
        <taxon>Sclerodermatineae</taxon>
        <taxon>Pisolithaceae</taxon>
        <taxon>Pisolithus</taxon>
    </lineage>
</organism>
<proteinExistence type="predicted"/>
<gene>
    <name evidence="1" type="ORF">M404DRAFT_36866</name>
</gene>
<dbReference type="AlphaFoldDB" id="A0A0C3NAQ7"/>
<accession>A0A0C3NAQ7</accession>
<dbReference type="Proteomes" id="UP000054217">
    <property type="component" value="Unassembled WGS sequence"/>
</dbReference>
<sequence length="137" mass="15461">MVRSGHRPADCCTEIHNPPTENFKTYVPYTKAFLANSLLRIITVVQHLLFCTLLNVEPASMTLYKQDQPSTEHQAYLDCSGVVPPASRSVPHELEVLHALGLHIAQFDDSWLLASTPIQCLRTRRKLAKPYEQGHPE</sequence>